<comment type="similarity">
    <text evidence="1">Belongs to the aldehyde dehydrogenase family.</text>
</comment>
<dbReference type="EMBL" id="CBXV010000006">
    <property type="protein sequence ID" value="CDM65688.1"/>
    <property type="molecule type" value="Genomic_DNA"/>
</dbReference>
<evidence type="ECO:0000313" key="6">
    <source>
        <dbReference type="Proteomes" id="UP000031518"/>
    </source>
</evidence>
<proteinExistence type="inferred from homology"/>
<sequence>MIRSINPATGEVIETFEPLAENEIESRLNLAAETFIDYRRTSLAERAMKLLRAAEILEAERERFGRLMTTEMGKLFKAAVEEAQKCAWACRFYAENGERFLADEEVKTNATRSFIRYRPLGPILAIMPWNFPFWQVFRFAAPALMAGNVALLKHASCVPQCALAIEDLFRRAGFPEGVFQTLLIESSQVERVLRDRRVVAATLTGSDAAGASVASIAGREIKKTVLELGGSDPFIVMPSADLDEAVSVAVRARTINNGQSCIAAKRFIVHERIYDEFERRFVAAMERLKVGDPLDPATDVGPLATRDQLETVAAQVERAISAGARLLTGGHRLAGPGFFYAPTVLADIPEDAPARREEVFGPVAMLFRARDADEAIRLANETDFGLGSSAWTRDEREQERFIEELEAGLVFINGMVASDPRLPFGGVKRSGYGRELGAFGIREFVNIKTVWIRTEAAELTRTE</sequence>
<dbReference type="FunFam" id="3.40.605.10:FF:000012">
    <property type="entry name" value="NAD-dependent succinate-semialdehyde dehydrogenase"/>
    <property type="match status" value="1"/>
</dbReference>
<dbReference type="EC" id="1.2.1.16" evidence="5"/>
<dbReference type="Pfam" id="PF00171">
    <property type="entry name" value="Aldedh"/>
    <property type="match status" value="1"/>
</dbReference>
<keyword evidence="3 5" id="KW-0560">Oxidoreductase</keyword>
<dbReference type="PANTHER" id="PTHR43217:SF1">
    <property type="entry name" value="SUCCINATE SEMIALDEHYDE DEHYDROGENASE [NAD(P)+] SAD"/>
    <property type="match status" value="1"/>
</dbReference>
<dbReference type="Gene3D" id="3.40.309.10">
    <property type="entry name" value="Aldehyde Dehydrogenase, Chain A, domain 2"/>
    <property type="match status" value="1"/>
</dbReference>
<dbReference type="GO" id="GO:0004777">
    <property type="term" value="F:succinate-semialdehyde dehydrogenase (NAD+) activity"/>
    <property type="evidence" value="ECO:0007669"/>
    <property type="project" value="TreeGrafter"/>
</dbReference>
<evidence type="ECO:0000256" key="2">
    <source>
        <dbReference type="ARBA" id="ARBA00022857"/>
    </source>
</evidence>
<keyword evidence="2" id="KW-0521">NADP</keyword>
<protein>
    <submittedName>
        <fullName evidence="5">NAD-dependent aldehyde dehydrogenase</fullName>
        <ecNumber evidence="5">1.2.1.16</ecNumber>
    </submittedName>
</protein>
<reference evidence="5 6" key="2">
    <citation type="submission" date="2015-01" db="EMBL/GenBank/DDBJ databases">
        <title>Complete genome sequence of Pyrinomonas methylaliphatogenes type strain K22T.</title>
        <authorList>
            <person name="Lee K.C.Y."/>
            <person name="Power J.F."/>
            <person name="Dunfield P.F."/>
            <person name="Morgan X.C."/>
            <person name="Huttenhower C."/>
            <person name="Stott M.B."/>
        </authorList>
    </citation>
    <scope>NUCLEOTIDE SEQUENCE [LARGE SCALE GENOMIC DNA]</scope>
    <source>
        <strain evidence="5 6">K22</strain>
    </source>
</reference>
<dbReference type="InterPro" id="IPR016161">
    <property type="entry name" value="Ald_DH/histidinol_DH"/>
</dbReference>
<evidence type="ECO:0000313" key="5">
    <source>
        <dbReference type="EMBL" id="CDM65688.1"/>
    </source>
</evidence>
<dbReference type="RefSeq" id="WP_041976175.1">
    <property type="nucleotide sequence ID" value="NZ_CBXV010000006.1"/>
</dbReference>
<dbReference type="InterPro" id="IPR015590">
    <property type="entry name" value="Aldehyde_DH_dom"/>
</dbReference>
<dbReference type="CDD" id="cd07100">
    <property type="entry name" value="ALDH_SSADH1_GabD1"/>
    <property type="match status" value="1"/>
</dbReference>
<name>A0A0B6WWM2_9BACT</name>
<dbReference type="AlphaFoldDB" id="A0A0B6WWM2"/>
<evidence type="ECO:0000259" key="4">
    <source>
        <dbReference type="Pfam" id="PF00171"/>
    </source>
</evidence>
<reference evidence="5 6" key="1">
    <citation type="submission" date="2013-12" db="EMBL/GenBank/DDBJ databases">
        <authorList>
            <person name="Stott M."/>
        </authorList>
    </citation>
    <scope>NUCLEOTIDE SEQUENCE [LARGE SCALE GENOMIC DNA]</scope>
    <source>
        <strain evidence="5 6">K22</strain>
    </source>
</reference>
<dbReference type="PANTHER" id="PTHR43217">
    <property type="entry name" value="SUCCINATE SEMIALDEHYDE DEHYDROGENASE [NAD(P)+] SAD"/>
    <property type="match status" value="1"/>
</dbReference>
<dbReference type="FunFam" id="3.40.309.10:FF:000010">
    <property type="entry name" value="Gamma-aminobutyraldehyde dehydrogenase"/>
    <property type="match status" value="1"/>
</dbReference>
<dbReference type="GO" id="GO:0004030">
    <property type="term" value="F:aldehyde dehydrogenase [NAD(P)+] activity"/>
    <property type="evidence" value="ECO:0007669"/>
    <property type="project" value="InterPro"/>
</dbReference>
<feature type="domain" description="Aldehyde dehydrogenase" evidence="4">
    <location>
        <begin position="2"/>
        <end position="450"/>
    </location>
</feature>
<dbReference type="Gene3D" id="3.40.605.10">
    <property type="entry name" value="Aldehyde Dehydrogenase, Chain A, domain 1"/>
    <property type="match status" value="1"/>
</dbReference>
<dbReference type="InterPro" id="IPR016162">
    <property type="entry name" value="Ald_DH_N"/>
</dbReference>
<dbReference type="STRING" id="454194.PYK22_01693"/>
<keyword evidence="6" id="KW-1185">Reference proteome</keyword>
<dbReference type="Proteomes" id="UP000031518">
    <property type="component" value="Unassembled WGS sequence"/>
</dbReference>
<gene>
    <name evidence="5" type="ORF">PYK22_01693</name>
</gene>
<evidence type="ECO:0000256" key="1">
    <source>
        <dbReference type="ARBA" id="ARBA00009986"/>
    </source>
</evidence>
<evidence type="ECO:0000256" key="3">
    <source>
        <dbReference type="ARBA" id="ARBA00023002"/>
    </source>
</evidence>
<dbReference type="SUPFAM" id="SSF53720">
    <property type="entry name" value="ALDH-like"/>
    <property type="match status" value="1"/>
</dbReference>
<dbReference type="InterPro" id="IPR016163">
    <property type="entry name" value="Ald_DH_C"/>
</dbReference>
<dbReference type="OrthoDB" id="9762913at2"/>
<dbReference type="InterPro" id="IPR047110">
    <property type="entry name" value="GABD/Sad-like"/>
</dbReference>
<dbReference type="InterPro" id="IPR044148">
    <property type="entry name" value="ALDH_GabD1-like"/>
</dbReference>
<accession>A0A0B6WWM2</accession>
<organism evidence="5 6">
    <name type="scientific">Pyrinomonas methylaliphatogenes</name>
    <dbReference type="NCBI Taxonomy" id="454194"/>
    <lineage>
        <taxon>Bacteria</taxon>
        <taxon>Pseudomonadati</taxon>
        <taxon>Acidobacteriota</taxon>
        <taxon>Blastocatellia</taxon>
        <taxon>Blastocatellales</taxon>
        <taxon>Pyrinomonadaceae</taxon>
        <taxon>Pyrinomonas</taxon>
    </lineage>
</organism>